<dbReference type="AlphaFoldDB" id="A0AA88JCA2"/>
<proteinExistence type="predicted"/>
<dbReference type="PANTHER" id="PTHR21529">
    <property type="entry name" value="MAMMARY TURMOR VIRUS RECEPTOR HOMOLOG 1, 2 MTVR1, 2"/>
    <property type="match status" value="1"/>
</dbReference>
<dbReference type="InterPro" id="IPR041679">
    <property type="entry name" value="DNA2/NAM7-like_C"/>
</dbReference>
<sequence length="315" mass="36003">MVKVISLEELQGKDEDIIILSTVRSNVSDGSVGLLSNNRRVNVASSRARHCLWNLGNERALSESDSVWKSVIRDAKDRNCFFNIEEDMEFSKLVIEVKKELDQLDEVLDANSFLFKNARSKVLFSDNFRKSFGKIKSFQKKKLVKDFNVICSIDIDPQDYRYIQVLKVWDLLRLADVPKLVKSLDSMFLTYTDDFLNRCQEKCIEGDMEVPMSWKSSLEIVRHKKSSDILEGNISSAETSNERFPKDSKRNDGLLLMKIYSILSGMVSRLLSGCNGTELELPFELTSQEIEIIHCDKCSFILEKSGTGKTTVLIR</sequence>
<organism evidence="2 3">
    <name type="scientific">Ficus carica</name>
    <name type="common">Common fig</name>
    <dbReference type="NCBI Taxonomy" id="3494"/>
    <lineage>
        <taxon>Eukaryota</taxon>
        <taxon>Viridiplantae</taxon>
        <taxon>Streptophyta</taxon>
        <taxon>Embryophyta</taxon>
        <taxon>Tracheophyta</taxon>
        <taxon>Spermatophyta</taxon>
        <taxon>Magnoliopsida</taxon>
        <taxon>eudicotyledons</taxon>
        <taxon>Gunneridae</taxon>
        <taxon>Pentapetalae</taxon>
        <taxon>rosids</taxon>
        <taxon>fabids</taxon>
        <taxon>Rosales</taxon>
        <taxon>Moraceae</taxon>
        <taxon>Ficeae</taxon>
        <taxon>Ficus</taxon>
    </lineage>
</organism>
<dbReference type="EMBL" id="BTGU01000638">
    <property type="protein sequence ID" value="GMN68540.1"/>
    <property type="molecule type" value="Genomic_DNA"/>
</dbReference>
<dbReference type="Gene3D" id="3.40.50.300">
    <property type="entry name" value="P-loop containing nucleotide triphosphate hydrolases"/>
    <property type="match status" value="1"/>
</dbReference>
<comment type="caution">
    <text evidence="2">The sequence shown here is derived from an EMBL/GenBank/DDBJ whole genome shotgun (WGS) entry which is preliminary data.</text>
</comment>
<evidence type="ECO:0000313" key="2">
    <source>
        <dbReference type="EMBL" id="GMN68540.1"/>
    </source>
</evidence>
<protein>
    <recommendedName>
        <fullName evidence="1">DNA2/NAM7 helicase-like C-terminal domain-containing protein</fullName>
    </recommendedName>
</protein>
<dbReference type="Pfam" id="PF13087">
    <property type="entry name" value="AAA_12"/>
    <property type="match status" value="1"/>
</dbReference>
<dbReference type="InterPro" id="IPR039904">
    <property type="entry name" value="TRANK1"/>
</dbReference>
<gene>
    <name evidence="2" type="ORF">TIFTF001_037596</name>
</gene>
<dbReference type="InterPro" id="IPR027417">
    <property type="entry name" value="P-loop_NTPase"/>
</dbReference>
<evidence type="ECO:0000259" key="1">
    <source>
        <dbReference type="Pfam" id="PF13087"/>
    </source>
</evidence>
<accession>A0AA88JCA2</accession>
<name>A0AA88JCA2_FICCA</name>
<evidence type="ECO:0000313" key="3">
    <source>
        <dbReference type="Proteomes" id="UP001187192"/>
    </source>
</evidence>
<keyword evidence="3" id="KW-1185">Reference proteome</keyword>
<feature type="domain" description="DNA2/NAM7 helicase-like C-terminal" evidence="1">
    <location>
        <begin position="2"/>
        <end position="58"/>
    </location>
</feature>
<reference evidence="2" key="1">
    <citation type="submission" date="2023-07" db="EMBL/GenBank/DDBJ databases">
        <title>draft genome sequence of fig (Ficus carica).</title>
        <authorList>
            <person name="Takahashi T."/>
            <person name="Nishimura K."/>
        </authorList>
    </citation>
    <scope>NUCLEOTIDE SEQUENCE</scope>
</reference>
<dbReference type="PANTHER" id="PTHR21529:SF4">
    <property type="entry name" value="TPR AND ANKYRIN REPEAT-CONTAINING PROTEIN 1"/>
    <property type="match status" value="1"/>
</dbReference>
<dbReference type="Proteomes" id="UP001187192">
    <property type="component" value="Unassembled WGS sequence"/>
</dbReference>